<evidence type="ECO:0000256" key="1">
    <source>
        <dbReference type="SAM" id="SignalP"/>
    </source>
</evidence>
<keyword evidence="3" id="KW-1185">Reference proteome</keyword>
<organism evidence="2 3">
    <name type="scientific">Diversispora eburnea</name>
    <dbReference type="NCBI Taxonomy" id="1213867"/>
    <lineage>
        <taxon>Eukaryota</taxon>
        <taxon>Fungi</taxon>
        <taxon>Fungi incertae sedis</taxon>
        <taxon>Mucoromycota</taxon>
        <taxon>Glomeromycotina</taxon>
        <taxon>Glomeromycetes</taxon>
        <taxon>Diversisporales</taxon>
        <taxon>Diversisporaceae</taxon>
        <taxon>Diversispora</taxon>
    </lineage>
</organism>
<proteinExistence type="predicted"/>
<reference evidence="2" key="1">
    <citation type="submission" date="2021-06" db="EMBL/GenBank/DDBJ databases">
        <authorList>
            <person name="Kallberg Y."/>
            <person name="Tangrot J."/>
            <person name="Rosling A."/>
        </authorList>
    </citation>
    <scope>NUCLEOTIDE SEQUENCE</scope>
    <source>
        <strain evidence="2">AZ414A</strain>
    </source>
</reference>
<evidence type="ECO:0000313" key="2">
    <source>
        <dbReference type="EMBL" id="CAG8589540.1"/>
    </source>
</evidence>
<dbReference type="Proteomes" id="UP000789706">
    <property type="component" value="Unassembled WGS sequence"/>
</dbReference>
<comment type="caution">
    <text evidence="2">The sequence shown here is derived from an EMBL/GenBank/DDBJ whole genome shotgun (WGS) entry which is preliminary data.</text>
</comment>
<protein>
    <submittedName>
        <fullName evidence="2">10197_t:CDS:1</fullName>
    </submittedName>
</protein>
<gene>
    <name evidence="2" type="ORF">DEBURN_LOCUS8985</name>
</gene>
<name>A0A9N9C7U7_9GLOM</name>
<evidence type="ECO:0000313" key="3">
    <source>
        <dbReference type="Proteomes" id="UP000789706"/>
    </source>
</evidence>
<feature type="signal peptide" evidence="1">
    <location>
        <begin position="1"/>
        <end position="15"/>
    </location>
</feature>
<keyword evidence="1" id="KW-0732">Signal</keyword>
<dbReference type="EMBL" id="CAJVPK010001517">
    <property type="protein sequence ID" value="CAG8589540.1"/>
    <property type="molecule type" value="Genomic_DNA"/>
</dbReference>
<dbReference type="AlphaFoldDB" id="A0A9N9C7U7"/>
<accession>A0A9N9C7U7</accession>
<feature type="non-terminal residue" evidence="2">
    <location>
        <position position="81"/>
    </location>
</feature>
<sequence>MPDVIFLLLFPEIVAVVYDNDNYIITVCSAIAANVITTDIVTAVDVAATTTIDVVSATIVADVAVSIDGVDSAKAFQYNFF</sequence>
<feature type="chain" id="PRO_5040218281" evidence="1">
    <location>
        <begin position="16"/>
        <end position="81"/>
    </location>
</feature>